<organism evidence="2 3">
    <name type="scientific">Acanthamoeba castellanii (strain ATCC 30010 / Neff)</name>
    <dbReference type="NCBI Taxonomy" id="1257118"/>
    <lineage>
        <taxon>Eukaryota</taxon>
        <taxon>Amoebozoa</taxon>
        <taxon>Discosea</taxon>
        <taxon>Longamoebia</taxon>
        <taxon>Centramoebida</taxon>
        <taxon>Acanthamoebidae</taxon>
        <taxon>Acanthamoeba</taxon>
    </lineage>
</organism>
<feature type="compositionally biased region" description="Basic and acidic residues" evidence="1">
    <location>
        <begin position="317"/>
        <end position="337"/>
    </location>
</feature>
<keyword evidence="3" id="KW-1185">Reference proteome</keyword>
<accession>L8GQA2</accession>
<dbReference type="KEGG" id="acan:ACA1_275380"/>
<dbReference type="Proteomes" id="UP000011083">
    <property type="component" value="Unassembled WGS sequence"/>
</dbReference>
<dbReference type="AlphaFoldDB" id="L8GQA2"/>
<feature type="compositionally biased region" description="Low complexity" evidence="1">
    <location>
        <begin position="338"/>
        <end position="348"/>
    </location>
</feature>
<evidence type="ECO:0000256" key="1">
    <source>
        <dbReference type="SAM" id="MobiDB-lite"/>
    </source>
</evidence>
<sequence>MEANGPVQSLAAMRLRTLLRRSIDALRSAFRAVPSASSSSTPTASSHSEKSSAEAEGTERDADYWNRTLAVLKQDYYALLNESEEHLDRLADILPELGAYGLRAHLERLSELYARQCLGLQAALKGQRGVAESKKRGLPRAAPRRLGDKKSPRAKLAAKLDRILQLSKQTRATTRLLLQLEGVWQGEADDGDEALPTMGGRPQHQAWEDAARHYHALGEELRRTHDEWLQGQATLLAILSAGGDQSPNNTSASSRAVDSDTSTFEAADSTSSPQPSVIAAARLEGLIAEQIFEAQTPPEAPAAVDETTTKGGGAGLTKREQRIAERKRQEEMKRAAAAERAASGAAGSVDEERLQLVNELKSVLALTDQRRPQLRLSQPSGHEEGQS</sequence>
<reference evidence="2 3" key="1">
    <citation type="journal article" date="2013" name="Genome Biol.">
        <title>Genome of Acanthamoeba castellanii highlights extensive lateral gene transfer and early evolution of tyrosine kinase signaling.</title>
        <authorList>
            <person name="Clarke M."/>
            <person name="Lohan A.J."/>
            <person name="Liu B."/>
            <person name="Lagkouvardos I."/>
            <person name="Roy S."/>
            <person name="Zafar N."/>
            <person name="Bertelli C."/>
            <person name="Schilde C."/>
            <person name="Kianianmomeni A."/>
            <person name="Burglin T.R."/>
            <person name="Frech C."/>
            <person name="Turcotte B."/>
            <person name="Kopec K.O."/>
            <person name="Synnott J.M."/>
            <person name="Choo C."/>
            <person name="Paponov I."/>
            <person name="Finkler A."/>
            <person name="Soon Heng Tan C."/>
            <person name="Hutchins A.P."/>
            <person name="Weinmeier T."/>
            <person name="Rattei T."/>
            <person name="Chu J.S."/>
            <person name="Gimenez G."/>
            <person name="Irimia M."/>
            <person name="Rigden D.J."/>
            <person name="Fitzpatrick D.A."/>
            <person name="Lorenzo-Morales J."/>
            <person name="Bateman A."/>
            <person name="Chiu C.H."/>
            <person name="Tang P."/>
            <person name="Hegemann P."/>
            <person name="Fromm H."/>
            <person name="Raoult D."/>
            <person name="Greub G."/>
            <person name="Miranda-Saavedra D."/>
            <person name="Chen N."/>
            <person name="Nash P."/>
            <person name="Ginger M.L."/>
            <person name="Horn M."/>
            <person name="Schaap P."/>
            <person name="Caler L."/>
            <person name="Loftus B."/>
        </authorList>
    </citation>
    <scope>NUCLEOTIDE SEQUENCE [LARGE SCALE GENOMIC DNA]</scope>
    <source>
        <strain evidence="2 3">Neff</strain>
    </source>
</reference>
<name>L8GQA2_ACACF</name>
<evidence type="ECO:0000313" key="2">
    <source>
        <dbReference type="EMBL" id="ELR15364.1"/>
    </source>
</evidence>
<feature type="region of interest" description="Disordered" evidence="1">
    <location>
        <begin position="241"/>
        <end position="275"/>
    </location>
</feature>
<feature type="region of interest" description="Disordered" evidence="1">
    <location>
        <begin position="34"/>
        <end position="59"/>
    </location>
</feature>
<evidence type="ECO:0000313" key="3">
    <source>
        <dbReference type="Proteomes" id="UP000011083"/>
    </source>
</evidence>
<protein>
    <submittedName>
        <fullName evidence="2">Uncharacterized protein</fullName>
    </submittedName>
</protein>
<proteinExistence type="predicted"/>
<dbReference type="RefSeq" id="XP_004337377.1">
    <property type="nucleotide sequence ID" value="XM_004337329.1"/>
</dbReference>
<feature type="region of interest" description="Disordered" evidence="1">
    <location>
        <begin position="367"/>
        <end position="387"/>
    </location>
</feature>
<feature type="region of interest" description="Disordered" evidence="1">
    <location>
        <begin position="295"/>
        <end position="351"/>
    </location>
</feature>
<feature type="region of interest" description="Disordered" evidence="1">
    <location>
        <begin position="129"/>
        <end position="151"/>
    </location>
</feature>
<gene>
    <name evidence="2" type="ORF">ACA1_275380</name>
</gene>
<dbReference type="VEuPathDB" id="AmoebaDB:ACA1_275380"/>
<feature type="compositionally biased region" description="Low complexity" evidence="1">
    <location>
        <begin position="34"/>
        <end position="46"/>
    </location>
</feature>
<feature type="compositionally biased region" description="Basic and acidic residues" evidence="1">
    <location>
        <begin position="47"/>
        <end position="59"/>
    </location>
</feature>
<feature type="compositionally biased region" description="Polar residues" evidence="1">
    <location>
        <begin position="243"/>
        <end position="275"/>
    </location>
</feature>
<dbReference type="EMBL" id="KB008032">
    <property type="protein sequence ID" value="ELR15364.1"/>
    <property type="molecule type" value="Genomic_DNA"/>
</dbReference>
<dbReference type="GeneID" id="14916007"/>